<dbReference type="GO" id="GO:0006351">
    <property type="term" value="P:DNA-templated transcription"/>
    <property type="evidence" value="ECO:0007669"/>
    <property type="project" value="TreeGrafter"/>
</dbReference>
<evidence type="ECO:0000313" key="7">
    <source>
        <dbReference type="Proteomes" id="UP000068210"/>
    </source>
</evidence>
<gene>
    <name evidence="6" type="ORF">Achr_21790</name>
</gene>
<evidence type="ECO:0000313" key="6">
    <source>
        <dbReference type="EMBL" id="AJE21628.1"/>
    </source>
</evidence>
<evidence type="ECO:0000259" key="5">
    <source>
        <dbReference type="PROSITE" id="PS50931"/>
    </source>
</evidence>
<name>A0A0C4WI78_9GAMM</name>
<dbReference type="SUPFAM" id="SSF53850">
    <property type="entry name" value="Periplasmic binding protein-like II"/>
    <property type="match status" value="1"/>
</dbReference>
<organism evidence="6 7">
    <name type="scientific">Azotobacter chroococcum NCIMB 8003</name>
    <dbReference type="NCBI Taxonomy" id="1328314"/>
    <lineage>
        <taxon>Bacteria</taxon>
        <taxon>Pseudomonadati</taxon>
        <taxon>Pseudomonadota</taxon>
        <taxon>Gammaproteobacteria</taxon>
        <taxon>Pseudomonadales</taxon>
        <taxon>Pseudomonadaceae</taxon>
        <taxon>Azotobacter</taxon>
    </lineage>
</organism>
<dbReference type="Pfam" id="PF03466">
    <property type="entry name" value="LysR_substrate"/>
    <property type="match status" value="1"/>
</dbReference>
<evidence type="ECO:0000256" key="2">
    <source>
        <dbReference type="ARBA" id="ARBA00023015"/>
    </source>
</evidence>
<dbReference type="SUPFAM" id="SSF46785">
    <property type="entry name" value="Winged helix' DNA-binding domain"/>
    <property type="match status" value="1"/>
</dbReference>
<feature type="domain" description="HTH lysR-type" evidence="5">
    <location>
        <begin position="13"/>
        <end position="65"/>
    </location>
</feature>
<sequence>MRDDILRESFGGLVAFVAVAREKSFTRAAAHLGLSQSAVSHAVRALETKLGARLLARNSRTVSPTEAGERLLQSVAPQLEEIDAEMSALSALRDSPMGTIRITASDHAIRSVLAARLKKFLPKYPGIQVELFADNGLVDLAAERFDAGVRLGEIVAQDMIALRIGPDIRFAVVATKGYFARHPFPGTPDDLMQHNCINLRLPTHGGLWAWEFEKDGRQMNVRVNGQLTYNSIYDCLDAAMAGLGVAYVPEDMAQPYIRTGHLVSVLEDWCPYWSGYHLYYPSRRQPSGAMSLLIAALRYEPQSSPARERS</sequence>
<dbReference type="GO" id="GO:0043565">
    <property type="term" value="F:sequence-specific DNA binding"/>
    <property type="evidence" value="ECO:0007669"/>
    <property type="project" value="TreeGrafter"/>
</dbReference>
<dbReference type="PRINTS" id="PR00039">
    <property type="entry name" value="HTHLYSR"/>
</dbReference>
<dbReference type="PANTHER" id="PTHR30537:SF1">
    <property type="entry name" value="HTH-TYPE TRANSCRIPTIONAL REGULATOR PGRR"/>
    <property type="match status" value="1"/>
</dbReference>
<keyword evidence="7" id="KW-1185">Reference proteome</keyword>
<dbReference type="KEGG" id="acx:Achr_21790"/>
<dbReference type="AlphaFoldDB" id="A0A0C4WI78"/>
<dbReference type="Gene3D" id="1.10.10.10">
    <property type="entry name" value="Winged helix-like DNA-binding domain superfamily/Winged helix DNA-binding domain"/>
    <property type="match status" value="1"/>
</dbReference>
<dbReference type="EMBL" id="CP010415">
    <property type="protein sequence ID" value="AJE21628.1"/>
    <property type="molecule type" value="Genomic_DNA"/>
</dbReference>
<evidence type="ECO:0000256" key="3">
    <source>
        <dbReference type="ARBA" id="ARBA00023125"/>
    </source>
</evidence>
<evidence type="ECO:0000256" key="1">
    <source>
        <dbReference type="ARBA" id="ARBA00009437"/>
    </source>
</evidence>
<accession>A0A0C4WI78</accession>
<dbReference type="InterPro" id="IPR036388">
    <property type="entry name" value="WH-like_DNA-bd_sf"/>
</dbReference>
<dbReference type="CDD" id="cd08474">
    <property type="entry name" value="PBP2_CrgA_like_5"/>
    <property type="match status" value="1"/>
</dbReference>
<keyword evidence="2" id="KW-0805">Transcription regulation</keyword>
<dbReference type="InterPro" id="IPR005119">
    <property type="entry name" value="LysR_subst-bd"/>
</dbReference>
<proteinExistence type="inferred from homology"/>
<dbReference type="InterPro" id="IPR000847">
    <property type="entry name" value="LysR_HTH_N"/>
</dbReference>
<evidence type="ECO:0000256" key="4">
    <source>
        <dbReference type="ARBA" id="ARBA00023163"/>
    </source>
</evidence>
<dbReference type="PROSITE" id="PS50931">
    <property type="entry name" value="HTH_LYSR"/>
    <property type="match status" value="1"/>
</dbReference>
<dbReference type="Gene3D" id="3.40.190.290">
    <property type="match status" value="1"/>
</dbReference>
<dbReference type="RefSeq" id="WP_039804283.1">
    <property type="nucleotide sequence ID" value="NZ_CP010415.1"/>
</dbReference>
<dbReference type="FunFam" id="1.10.10.10:FF:000001">
    <property type="entry name" value="LysR family transcriptional regulator"/>
    <property type="match status" value="1"/>
</dbReference>
<protein>
    <submittedName>
        <fullName evidence="6">Transcriptional regulator of methionine biosynthesis (Lysr family)</fullName>
    </submittedName>
</protein>
<dbReference type="GO" id="GO:0003700">
    <property type="term" value="F:DNA-binding transcription factor activity"/>
    <property type="evidence" value="ECO:0007669"/>
    <property type="project" value="InterPro"/>
</dbReference>
<dbReference type="InterPro" id="IPR058163">
    <property type="entry name" value="LysR-type_TF_proteobact-type"/>
</dbReference>
<dbReference type="PANTHER" id="PTHR30537">
    <property type="entry name" value="HTH-TYPE TRANSCRIPTIONAL REGULATOR"/>
    <property type="match status" value="1"/>
</dbReference>
<dbReference type="FunFam" id="3.40.190.290:FF:000012">
    <property type="entry name" value="Transcriptional regulator, LysR family"/>
    <property type="match status" value="1"/>
</dbReference>
<dbReference type="Proteomes" id="UP000068210">
    <property type="component" value="Chromosome"/>
</dbReference>
<keyword evidence="4" id="KW-0804">Transcription</keyword>
<dbReference type="InterPro" id="IPR036390">
    <property type="entry name" value="WH_DNA-bd_sf"/>
</dbReference>
<dbReference type="Pfam" id="PF00126">
    <property type="entry name" value="HTH_1"/>
    <property type="match status" value="1"/>
</dbReference>
<dbReference type="STRING" id="1328314.Achr_21790"/>
<comment type="similarity">
    <text evidence="1">Belongs to the LysR transcriptional regulatory family.</text>
</comment>
<keyword evidence="3" id="KW-0238">DNA-binding</keyword>
<dbReference type="HOGENOM" id="CLU_039613_16_1_6"/>
<reference evidence="6 7" key="1">
    <citation type="journal article" date="2015" name="PLoS ONE">
        <title>Azotobacter Genomes: The Genome of Azotobacter chroococcum NCIMB 8003 (ATCC 4412).</title>
        <authorList>
            <person name="Robson R.L."/>
            <person name="Jones R."/>
            <person name="Robson R.M."/>
            <person name="Schwartz A."/>
            <person name="Richardson T.H."/>
        </authorList>
    </citation>
    <scope>NUCLEOTIDE SEQUENCE [LARGE SCALE GENOMIC DNA]</scope>
    <source>
        <strain evidence="6 7">NCIMB 8003</strain>
    </source>
</reference>